<comment type="caution">
    <text evidence="2">The sequence shown here is derived from an EMBL/GenBank/DDBJ whole genome shotgun (WGS) entry which is preliminary data.</text>
</comment>
<keyword evidence="3" id="KW-1185">Reference proteome</keyword>
<feature type="transmembrane region" description="Helical" evidence="1">
    <location>
        <begin position="83"/>
        <end position="102"/>
    </location>
</feature>
<accession>A0A917EEI2</accession>
<dbReference type="RefSeq" id="WP_188913331.1">
    <property type="nucleotide sequence ID" value="NZ_BMIQ01000013.1"/>
</dbReference>
<keyword evidence="1" id="KW-0472">Membrane</keyword>
<dbReference type="EMBL" id="BMIQ01000013">
    <property type="protein sequence ID" value="GGE24105.1"/>
    <property type="molecule type" value="Genomic_DNA"/>
</dbReference>
<dbReference type="Pfam" id="PF07077">
    <property type="entry name" value="DUF1345"/>
    <property type="match status" value="1"/>
</dbReference>
<evidence type="ECO:0000313" key="3">
    <source>
        <dbReference type="Proteomes" id="UP000644699"/>
    </source>
</evidence>
<proteinExistence type="predicted"/>
<dbReference type="Proteomes" id="UP000644699">
    <property type="component" value="Unassembled WGS sequence"/>
</dbReference>
<dbReference type="AlphaFoldDB" id="A0A917EEI2"/>
<gene>
    <name evidence="2" type="ORF">GCM10011390_49390</name>
</gene>
<organism evidence="2 3">
    <name type="scientific">Aureimonas endophytica</name>
    <dbReference type="NCBI Taxonomy" id="2027858"/>
    <lineage>
        <taxon>Bacteria</taxon>
        <taxon>Pseudomonadati</taxon>
        <taxon>Pseudomonadota</taxon>
        <taxon>Alphaproteobacteria</taxon>
        <taxon>Hyphomicrobiales</taxon>
        <taxon>Aurantimonadaceae</taxon>
        <taxon>Aureimonas</taxon>
    </lineage>
</organism>
<keyword evidence="1" id="KW-1133">Transmembrane helix</keyword>
<dbReference type="InterPro" id="IPR009781">
    <property type="entry name" value="DUF1345"/>
</dbReference>
<evidence type="ECO:0008006" key="4">
    <source>
        <dbReference type="Google" id="ProtNLM"/>
    </source>
</evidence>
<feature type="transmembrane region" description="Helical" evidence="1">
    <location>
        <begin position="45"/>
        <end position="63"/>
    </location>
</feature>
<reference evidence="2" key="2">
    <citation type="submission" date="2020-09" db="EMBL/GenBank/DDBJ databases">
        <authorList>
            <person name="Sun Q."/>
            <person name="Zhou Y."/>
        </authorList>
    </citation>
    <scope>NUCLEOTIDE SEQUENCE</scope>
    <source>
        <strain evidence="2">CGMCC 1.15367</strain>
    </source>
</reference>
<evidence type="ECO:0000256" key="1">
    <source>
        <dbReference type="SAM" id="Phobius"/>
    </source>
</evidence>
<feature type="transmembrane region" description="Helical" evidence="1">
    <location>
        <begin position="122"/>
        <end position="142"/>
    </location>
</feature>
<evidence type="ECO:0000313" key="2">
    <source>
        <dbReference type="EMBL" id="GGE24105.1"/>
    </source>
</evidence>
<reference evidence="2" key="1">
    <citation type="journal article" date="2014" name="Int. J. Syst. Evol. Microbiol.">
        <title>Complete genome sequence of Corynebacterium casei LMG S-19264T (=DSM 44701T), isolated from a smear-ripened cheese.</title>
        <authorList>
            <consortium name="US DOE Joint Genome Institute (JGI-PGF)"/>
            <person name="Walter F."/>
            <person name="Albersmeier A."/>
            <person name="Kalinowski J."/>
            <person name="Ruckert C."/>
        </authorList>
    </citation>
    <scope>NUCLEOTIDE SEQUENCE</scope>
    <source>
        <strain evidence="2">CGMCC 1.15367</strain>
    </source>
</reference>
<protein>
    <recommendedName>
        <fullName evidence="4">DUF1345 domain-containing protein</fullName>
    </recommendedName>
</protein>
<name>A0A917EEI2_9HYPH</name>
<keyword evidence="1" id="KW-0812">Transmembrane</keyword>
<sequence length="222" mass="24133">MTALPVHRRVWRMIRLRPRLVIATLVGLAVWGLLPAEHRPSTRGLIGWNAGAMLYLVTSWVQMLRADIASLRRRAAKQDEAEWIVLALAIAATLVSLAAIGIELHVSGPGDQKPPLSHLGLAGLTIAISWAFIHTVITLHYARLFYGTGSKPVGGLEFPKTVEPDYADFLYFSFTIGAAAQTSDVAVSSRAMRRVVLVQTILAFLFNTTILALAINIGASLI</sequence>
<feature type="transmembrane region" description="Helical" evidence="1">
    <location>
        <begin position="196"/>
        <end position="219"/>
    </location>
</feature>